<feature type="domain" description="FKRP stem" evidence="3">
    <location>
        <begin position="54"/>
        <end position="284"/>
    </location>
</feature>
<dbReference type="Pfam" id="PF04991">
    <property type="entry name" value="LicD"/>
    <property type="match status" value="1"/>
</dbReference>
<keyword evidence="1" id="KW-0812">Transmembrane</keyword>
<evidence type="ECO:0008006" key="6">
    <source>
        <dbReference type="Google" id="ProtNLM"/>
    </source>
</evidence>
<evidence type="ECO:0000313" key="5">
    <source>
        <dbReference type="Proteomes" id="UP001168990"/>
    </source>
</evidence>
<dbReference type="Proteomes" id="UP001168990">
    <property type="component" value="Unassembled WGS sequence"/>
</dbReference>
<dbReference type="GO" id="GO:0035269">
    <property type="term" value="P:protein O-linked glycosylation via mannose"/>
    <property type="evidence" value="ECO:0007669"/>
    <property type="project" value="TreeGrafter"/>
</dbReference>
<dbReference type="EMBL" id="JAQQBS010001424">
    <property type="protein sequence ID" value="KAK0158633.1"/>
    <property type="molecule type" value="Genomic_DNA"/>
</dbReference>
<keyword evidence="1" id="KW-1133">Transmembrane helix</keyword>
<reference evidence="4" key="1">
    <citation type="journal article" date="2023" name="bioRxiv">
        <title>Scaffold-level genome assemblies of two parasitoid biocontrol wasps reveal the parthenogenesis mechanism and an associated novel virus.</title>
        <authorList>
            <person name="Inwood S."/>
            <person name="Skelly J."/>
            <person name="Guhlin J."/>
            <person name="Harrop T."/>
            <person name="Goldson S."/>
            <person name="Dearden P."/>
        </authorList>
    </citation>
    <scope>NUCLEOTIDE SEQUENCE</scope>
    <source>
        <strain evidence="4">Irish</strain>
        <tissue evidence="4">Whole body</tissue>
    </source>
</reference>
<comment type="caution">
    <text evidence="4">The sequence shown here is derived from an EMBL/GenBank/DDBJ whole genome shotgun (WGS) entry which is preliminary data.</text>
</comment>
<dbReference type="InterPro" id="IPR052613">
    <property type="entry name" value="LicD_transferase"/>
</dbReference>
<feature type="domain" description="LicD/FKTN/FKRP nucleotidyltransferase" evidence="2">
    <location>
        <begin position="342"/>
        <end position="380"/>
    </location>
</feature>
<sequence>MRVKLVRTWLVLALVGYITIWYKIWWLFTSQHSIQTFTTSTAKTSIRTSENSQKLQRRIARRITIVIRQFEPFENDVAATVASVVNLFPTIPVIIICDELPYPPLDLNFANESLKNVKLMDLKPDFNKSFHERNPLAHIHTRFVMFLPDATRISTEQVIQEAMMHVNYVESVAIPVGNSQLNCLELNLRIKEWSLHTTKIPDGDVSCDAVIGKHVTIIESSALGKLSDPFALPFTDALYLQTSAIKMKARKLLFRSQQSQWKLQQLHQKREKIMFEKWGIKKVTRVSGAIEWYGCTRDTPRCFGSIVNGVPSYLYQNRFTPPCCLAGLRKVAHHVFDQLEQVGIRFWLEGSSLLGAMRNGDILPWDYQVEIGINRDDLNRSPWLVKARSRSSSSITTDNHGFVWEKATDGEFFKVQYSKFNRLHVNLLPFYVKNGTMTRDGAWSLKNHDFPEPFLHPMSSIEFAGRQVPSPNNIRDFLEIKYYKGVVENPELYLEKYSIK</sequence>
<dbReference type="Pfam" id="PF22921">
    <property type="entry name" value="FKRP_N"/>
    <property type="match status" value="1"/>
</dbReference>
<evidence type="ECO:0000313" key="4">
    <source>
        <dbReference type="EMBL" id="KAK0158633.1"/>
    </source>
</evidence>
<dbReference type="GO" id="GO:0005794">
    <property type="term" value="C:Golgi apparatus"/>
    <property type="evidence" value="ECO:0007669"/>
    <property type="project" value="TreeGrafter"/>
</dbReference>
<evidence type="ECO:0000259" key="3">
    <source>
        <dbReference type="Pfam" id="PF22921"/>
    </source>
</evidence>
<evidence type="ECO:0000256" key="1">
    <source>
        <dbReference type="SAM" id="Phobius"/>
    </source>
</evidence>
<dbReference type="InterPro" id="IPR007074">
    <property type="entry name" value="LicD/FKTN/FKRP_NTP_transf"/>
</dbReference>
<proteinExistence type="predicted"/>
<dbReference type="AlphaFoldDB" id="A0AA39C6A2"/>
<dbReference type="PANTHER" id="PTHR13627:SF31">
    <property type="entry name" value="RIBITOL 5-PHOSPHATE TRANSFERASE FKRP"/>
    <property type="match status" value="1"/>
</dbReference>
<accession>A0AA39C6A2</accession>
<keyword evidence="1" id="KW-0472">Membrane</keyword>
<gene>
    <name evidence="4" type="ORF">PV328_009610</name>
</gene>
<feature type="transmembrane region" description="Helical" evidence="1">
    <location>
        <begin position="9"/>
        <end position="28"/>
    </location>
</feature>
<organism evidence="4 5">
    <name type="scientific">Microctonus aethiopoides</name>
    <dbReference type="NCBI Taxonomy" id="144406"/>
    <lineage>
        <taxon>Eukaryota</taxon>
        <taxon>Metazoa</taxon>
        <taxon>Ecdysozoa</taxon>
        <taxon>Arthropoda</taxon>
        <taxon>Hexapoda</taxon>
        <taxon>Insecta</taxon>
        <taxon>Pterygota</taxon>
        <taxon>Neoptera</taxon>
        <taxon>Endopterygota</taxon>
        <taxon>Hymenoptera</taxon>
        <taxon>Apocrita</taxon>
        <taxon>Ichneumonoidea</taxon>
        <taxon>Braconidae</taxon>
        <taxon>Euphorinae</taxon>
        <taxon>Microctonus</taxon>
    </lineage>
</organism>
<protein>
    <recommendedName>
        <fullName evidence="6">Fukutin-related protein</fullName>
    </recommendedName>
</protein>
<dbReference type="InterPro" id="IPR055105">
    <property type="entry name" value="FKRP_N"/>
</dbReference>
<dbReference type="PANTHER" id="PTHR13627">
    <property type="entry name" value="FUKUTIN RELATED PROTEIN"/>
    <property type="match status" value="1"/>
</dbReference>
<evidence type="ECO:0000259" key="2">
    <source>
        <dbReference type="Pfam" id="PF04991"/>
    </source>
</evidence>
<keyword evidence="5" id="KW-1185">Reference proteome</keyword>
<name>A0AA39C6A2_9HYME</name>
<reference evidence="4" key="2">
    <citation type="submission" date="2023-03" db="EMBL/GenBank/DDBJ databases">
        <authorList>
            <person name="Inwood S.N."/>
            <person name="Skelly J.G."/>
            <person name="Guhlin J."/>
            <person name="Harrop T.W.R."/>
            <person name="Goldson S.G."/>
            <person name="Dearden P.K."/>
        </authorList>
    </citation>
    <scope>NUCLEOTIDE SEQUENCE</scope>
    <source>
        <strain evidence="4">Irish</strain>
        <tissue evidence="4">Whole body</tissue>
    </source>
</reference>